<sequence length="412" mass="46676">MTSIIRNLISTYMIFHIIISNLVCEARLIRVTPSFVERKGTEFVLNGSPFLFNGFNSYWMMNVASDPNERYKVSNVFREASAAGLTICRTWAFSDGGNQSLQTSPGIYNENIFQALDFVIGEAKKNGVRLILSLVNNYKDFGGRPQYVQWANSSGVQVNNDDDFYTNPIIKGYYKNHVKSVLTRINTITKITYKDEPTIMAWELINEPRCQVDYSGKTINAWVEEMAPYVKSIDKKHLLEVGLEGFYGDSISDRKQYNPGFQVGSDFVSNNLVKEIDFATIHAYPDSWLTGQNDTVQMEFMQKWMTSHLEDSRTILKKPLVFTEFGKSKNDLGYDINSRDSFMNAVYSSIYGLAQNGGTFAGGLVWQLLDEGMDSYNDGYEIVLTQNSSTSYVISQQSSKMIALEHTLGNKH</sequence>
<name>A0ACB0KGB8_TRIPR</name>
<gene>
    <name evidence="1" type="ORF">MILVUS5_LOCUS22096</name>
</gene>
<evidence type="ECO:0000313" key="1">
    <source>
        <dbReference type="EMBL" id="CAJ2655094.1"/>
    </source>
</evidence>
<protein>
    <submittedName>
        <fullName evidence="1">Uncharacterized protein</fullName>
    </submittedName>
</protein>
<proteinExistence type="predicted"/>
<keyword evidence="2" id="KW-1185">Reference proteome</keyword>
<organism evidence="1 2">
    <name type="scientific">Trifolium pratense</name>
    <name type="common">Red clover</name>
    <dbReference type="NCBI Taxonomy" id="57577"/>
    <lineage>
        <taxon>Eukaryota</taxon>
        <taxon>Viridiplantae</taxon>
        <taxon>Streptophyta</taxon>
        <taxon>Embryophyta</taxon>
        <taxon>Tracheophyta</taxon>
        <taxon>Spermatophyta</taxon>
        <taxon>Magnoliopsida</taxon>
        <taxon>eudicotyledons</taxon>
        <taxon>Gunneridae</taxon>
        <taxon>Pentapetalae</taxon>
        <taxon>rosids</taxon>
        <taxon>fabids</taxon>
        <taxon>Fabales</taxon>
        <taxon>Fabaceae</taxon>
        <taxon>Papilionoideae</taxon>
        <taxon>50 kb inversion clade</taxon>
        <taxon>NPAAA clade</taxon>
        <taxon>Hologalegina</taxon>
        <taxon>IRL clade</taxon>
        <taxon>Trifolieae</taxon>
        <taxon>Trifolium</taxon>
    </lineage>
</organism>
<reference evidence="1" key="1">
    <citation type="submission" date="2023-10" db="EMBL/GenBank/DDBJ databases">
        <authorList>
            <person name="Rodriguez Cubillos JULIANA M."/>
            <person name="De Vega J."/>
        </authorList>
    </citation>
    <scope>NUCLEOTIDE SEQUENCE</scope>
</reference>
<dbReference type="EMBL" id="CASHSV030000206">
    <property type="protein sequence ID" value="CAJ2655094.1"/>
    <property type="molecule type" value="Genomic_DNA"/>
</dbReference>
<comment type="caution">
    <text evidence="1">The sequence shown here is derived from an EMBL/GenBank/DDBJ whole genome shotgun (WGS) entry which is preliminary data.</text>
</comment>
<accession>A0ACB0KGB8</accession>
<dbReference type="Proteomes" id="UP001177021">
    <property type="component" value="Unassembled WGS sequence"/>
</dbReference>
<evidence type="ECO:0000313" key="2">
    <source>
        <dbReference type="Proteomes" id="UP001177021"/>
    </source>
</evidence>